<dbReference type="Proteomes" id="UP000241960">
    <property type="component" value="Unassembled WGS sequence"/>
</dbReference>
<evidence type="ECO:0000313" key="3">
    <source>
        <dbReference type="Proteomes" id="UP000241960"/>
    </source>
</evidence>
<name>A0A9Q6HNC2_9STAP</name>
<evidence type="ECO:0008006" key="4">
    <source>
        <dbReference type="Google" id="ProtNLM"/>
    </source>
</evidence>
<dbReference type="EMBL" id="PZFQ01000028">
    <property type="protein sequence ID" value="PTI75053.1"/>
    <property type="molecule type" value="Genomic_DNA"/>
</dbReference>
<reference evidence="2 3" key="1">
    <citation type="journal article" date="2016" name="Front. Microbiol.">
        <title>Comprehensive Phylogenetic Analysis of Bovine Non-aureus Staphylococci Species Based on Whole-Genome Sequencing.</title>
        <authorList>
            <person name="Naushad S."/>
            <person name="Barkema H.W."/>
            <person name="Luby C."/>
            <person name="Condas L.A."/>
            <person name="Nobrega D.B."/>
            <person name="Carson D.A."/>
            <person name="De Buck J."/>
        </authorList>
    </citation>
    <scope>NUCLEOTIDE SEQUENCE [LARGE SCALE GENOMIC DNA]</scope>
    <source>
        <strain evidence="2 3">SNUC 1231</strain>
    </source>
</reference>
<feature type="transmembrane region" description="Helical" evidence="1">
    <location>
        <begin position="117"/>
        <end position="136"/>
    </location>
</feature>
<gene>
    <name evidence="2" type="ORF">BU058_09005</name>
</gene>
<accession>A0A9Q6HNC2</accession>
<keyword evidence="1" id="KW-1133">Transmembrane helix</keyword>
<proteinExistence type="predicted"/>
<feature type="transmembrane region" description="Helical" evidence="1">
    <location>
        <begin position="148"/>
        <end position="165"/>
    </location>
</feature>
<dbReference type="PANTHER" id="PTHR37814">
    <property type="entry name" value="CONSERVED MEMBRANE PROTEIN"/>
    <property type="match status" value="1"/>
</dbReference>
<feature type="transmembrane region" description="Helical" evidence="1">
    <location>
        <begin position="221"/>
        <end position="243"/>
    </location>
</feature>
<comment type="caution">
    <text evidence="2">The sequence shown here is derived from an EMBL/GenBank/DDBJ whole genome shotgun (WGS) entry which is preliminary data.</text>
</comment>
<feature type="transmembrane region" description="Helical" evidence="1">
    <location>
        <begin position="263"/>
        <end position="290"/>
    </location>
</feature>
<sequence>MKRILLIASAFIGVIVGAGFASGQEVLQYFTSFGLMGTIGAIITTALFAYVGMMLVWLGSKSKTDSHKEVIHQITGTSTFGKLLGWIIDLVIIFTLFGVGVVMIAGAGSNLNQQFGLPPIIGTLLMTVLIILAGMLKVEGVVKVIGNITPFLIIFILIISFYSFLSTDTPISQLNDLSNAKPSSLPNWFVAGINYASFNTAVGASMAIVMGGSEKNTKVAATGGLVGGIALGVMIVLSHLAIFKQIDVVGDMEMPMLGIVNHISPILGIIMAIVIFGMIFNTGLGMFYAFATRFTVVDTVHFKIFYTSAVIIGLLLSFVGFTDLVAIFYPLIGYLGLVLILVLFYAPFKLKFGKKTL</sequence>
<feature type="transmembrane region" description="Helical" evidence="1">
    <location>
        <begin position="33"/>
        <end position="58"/>
    </location>
</feature>
<feature type="transmembrane region" description="Helical" evidence="1">
    <location>
        <begin position="185"/>
        <end position="209"/>
    </location>
</feature>
<dbReference type="PANTHER" id="PTHR37814:SF1">
    <property type="entry name" value="MEMBRANE PROTEIN"/>
    <property type="match status" value="1"/>
</dbReference>
<feature type="transmembrane region" description="Helical" evidence="1">
    <location>
        <begin position="83"/>
        <end position="105"/>
    </location>
</feature>
<keyword evidence="1" id="KW-0472">Membrane</keyword>
<keyword evidence="1" id="KW-0812">Transmembrane</keyword>
<dbReference type="RefSeq" id="WP_073505574.1">
    <property type="nucleotide sequence ID" value="NZ_CP018199.1"/>
</dbReference>
<dbReference type="InterPro" id="IPR038728">
    <property type="entry name" value="YkvI-like"/>
</dbReference>
<evidence type="ECO:0000313" key="2">
    <source>
        <dbReference type="EMBL" id="PTI75053.1"/>
    </source>
</evidence>
<organism evidence="2 3">
    <name type="scientific">Staphylococcus succinus</name>
    <dbReference type="NCBI Taxonomy" id="61015"/>
    <lineage>
        <taxon>Bacteria</taxon>
        <taxon>Bacillati</taxon>
        <taxon>Bacillota</taxon>
        <taxon>Bacilli</taxon>
        <taxon>Bacillales</taxon>
        <taxon>Staphylococcaceae</taxon>
        <taxon>Staphylococcus</taxon>
    </lineage>
</organism>
<dbReference type="AlphaFoldDB" id="A0A9Q6HNC2"/>
<feature type="transmembrane region" description="Helical" evidence="1">
    <location>
        <begin position="302"/>
        <end position="321"/>
    </location>
</feature>
<protein>
    <recommendedName>
        <fullName evidence="4">Branched-chain amino acid transport system II carrier protein</fullName>
    </recommendedName>
</protein>
<feature type="transmembrane region" description="Helical" evidence="1">
    <location>
        <begin position="327"/>
        <end position="348"/>
    </location>
</feature>
<evidence type="ECO:0000256" key="1">
    <source>
        <dbReference type="SAM" id="Phobius"/>
    </source>
</evidence>